<dbReference type="Pfam" id="PF00293">
    <property type="entry name" value="NUDIX"/>
    <property type="match status" value="1"/>
</dbReference>
<evidence type="ECO:0000256" key="4">
    <source>
        <dbReference type="ARBA" id="ARBA00022705"/>
    </source>
</evidence>
<evidence type="ECO:0000256" key="1">
    <source>
        <dbReference type="ARBA" id="ARBA00001946"/>
    </source>
</evidence>
<keyword evidence="4" id="KW-0235">DNA replication</keyword>
<protein>
    <recommendedName>
        <fullName evidence="11">8-oxo-dGTP diphosphatase</fullName>
        <ecNumber evidence="11">3.6.1.55</ecNumber>
    </recommendedName>
</protein>
<dbReference type="EC" id="3.6.1.55" evidence="11"/>
<keyword evidence="9" id="KW-0234">DNA repair</keyword>
<evidence type="ECO:0000259" key="12">
    <source>
        <dbReference type="PROSITE" id="PS51462"/>
    </source>
</evidence>
<dbReference type="GO" id="GO:0008413">
    <property type="term" value="F:8-oxo-7,8-dihydroguanosine triphosphate pyrophosphatase activity"/>
    <property type="evidence" value="ECO:0007669"/>
    <property type="project" value="TreeGrafter"/>
</dbReference>
<name>A0A1V9A5I2_SACPI</name>
<dbReference type="GO" id="GO:0046872">
    <property type="term" value="F:metal ion binding"/>
    <property type="evidence" value="ECO:0007669"/>
    <property type="project" value="UniProtKB-KW"/>
</dbReference>
<comment type="similarity">
    <text evidence="2">Belongs to the Nudix hydrolase family.</text>
</comment>
<dbReference type="InterPro" id="IPR000086">
    <property type="entry name" value="NUDIX_hydrolase_dom"/>
</dbReference>
<keyword evidence="7" id="KW-0378">Hydrolase</keyword>
<reference evidence="13 14" key="1">
    <citation type="submission" date="2017-02" db="EMBL/GenBank/DDBJ databases">
        <title>Draft genome of Saccharomonospora sp. 154.</title>
        <authorList>
            <person name="Alonso-Carmona G.S."/>
            <person name="De La Haba R."/>
            <person name="Vera-Gargallo B."/>
            <person name="Sandoval-Trujillo A.H."/>
            <person name="Ramirez-Duran N."/>
            <person name="Ventosa A."/>
        </authorList>
    </citation>
    <scope>NUCLEOTIDE SEQUENCE [LARGE SCALE GENOMIC DNA]</scope>
    <source>
        <strain evidence="13 14">LRS4.154</strain>
    </source>
</reference>
<evidence type="ECO:0000313" key="13">
    <source>
        <dbReference type="EMBL" id="OQO92397.1"/>
    </source>
</evidence>
<comment type="cofactor">
    <cofactor evidence="1">
        <name>Mg(2+)</name>
        <dbReference type="ChEBI" id="CHEBI:18420"/>
    </cofactor>
</comment>
<dbReference type="GO" id="GO:0044715">
    <property type="term" value="F:8-oxo-dGDP phosphatase activity"/>
    <property type="evidence" value="ECO:0007669"/>
    <property type="project" value="TreeGrafter"/>
</dbReference>
<evidence type="ECO:0000256" key="5">
    <source>
        <dbReference type="ARBA" id="ARBA00022723"/>
    </source>
</evidence>
<dbReference type="PRINTS" id="PR00502">
    <property type="entry name" value="NUDIXFAMILY"/>
</dbReference>
<dbReference type="InterPro" id="IPR015797">
    <property type="entry name" value="NUDIX_hydrolase-like_dom_sf"/>
</dbReference>
<evidence type="ECO:0000256" key="9">
    <source>
        <dbReference type="ARBA" id="ARBA00023204"/>
    </source>
</evidence>
<keyword evidence="5" id="KW-0479">Metal-binding</keyword>
<evidence type="ECO:0000256" key="11">
    <source>
        <dbReference type="ARBA" id="ARBA00038905"/>
    </source>
</evidence>
<evidence type="ECO:0000256" key="10">
    <source>
        <dbReference type="ARBA" id="ARBA00035861"/>
    </source>
</evidence>
<comment type="catalytic activity">
    <reaction evidence="10">
        <text>8-oxo-dGTP + H2O = 8-oxo-dGMP + diphosphate + H(+)</text>
        <dbReference type="Rhea" id="RHEA:31575"/>
        <dbReference type="ChEBI" id="CHEBI:15377"/>
        <dbReference type="ChEBI" id="CHEBI:15378"/>
        <dbReference type="ChEBI" id="CHEBI:33019"/>
        <dbReference type="ChEBI" id="CHEBI:63224"/>
        <dbReference type="ChEBI" id="CHEBI:77896"/>
        <dbReference type="EC" id="3.6.1.55"/>
    </reaction>
</comment>
<evidence type="ECO:0000256" key="3">
    <source>
        <dbReference type="ARBA" id="ARBA00022457"/>
    </source>
</evidence>
<dbReference type="InterPro" id="IPR020476">
    <property type="entry name" value="Nudix_hydrolase"/>
</dbReference>
<dbReference type="RefSeq" id="WP_081191463.1">
    <property type="nucleotide sequence ID" value="NZ_MWIH01000005.1"/>
</dbReference>
<keyword evidence="8" id="KW-0460">Magnesium</keyword>
<evidence type="ECO:0000256" key="8">
    <source>
        <dbReference type="ARBA" id="ARBA00022842"/>
    </source>
</evidence>
<proteinExistence type="inferred from homology"/>
<comment type="caution">
    <text evidence="13">The sequence shown here is derived from an EMBL/GenBank/DDBJ whole genome shotgun (WGS) entry which is preliminary data.</text>
</comment>
<sequence>MSAEHGPGGAAKATFTAPPGVVVGAAVVREGALLVQQRAFPAEVAGLWELPGGGVEAGEPDTEAVRRECREELGVDVVVGERVGPDVPLPHGRVLRVFAATMPDADARPRAVEHRALRWVSGHELAELDWLPADRALVPALTALVTASAVPPPGGPDGAGLP</sequence>
<keyword evidence="14" id="KW-1185">Reference proteome</keyword>
<evidence type="ECO:0000256" key="2">
    <source>
        <dbReference type="ARBA" id="ARBA00005582"/>
    </source>
</evidence>
<dbReference type="Gene3D" id="3.90.79.10">
    <property type="entry name" value="Nucleoside Triphosphate Pyrophosphohydrolase"/>
    <property type="match status" value="1"/>
</dbReference>
<dbReference type="GO" id="GO:0006260">
    <property type="term" value="P:DNA replication"/>
    <property type="evidence" value="ECO:0007669"/>
    <property type="project" value="UniProtKB-KW"/>
</dbReference>
<dbReference type="EMBL" id="MWIH01000005">
    <property type="protein sequence ID" value="OQO92397.1"/>
    <property type="molecule type" value="Genomic_DNA"/>
</dbReference>
<dbReference type="GO" id="GO:0035539">
    <property type="term" value="F:8-oxo-7,8-dihydrodeoxyguanosine triphosphate pyrophosphatase activity"/>
    <property type="evidence" value="ECO:0007669"/>
    <property type="project" value="UniProtKB-EC"/>
</dbReference>
<dbReference type="SUPFAM" id="SSF55811">
    <property type="entry name" value="Nudix"/>
    <property type="match status" value="1"/>
</dbReference>
<dbReference type="PROSITE" id="PS51462">
    <property type="entry name" value="NUDIX"/>
    <property type="match status" value="1"/>
</dbReference>
<dbReference type="PANTHER" id="PTHR47707:SF1">
    <property type="entry name" value="NUDIX HYDROLASE FAMILY PROTEIN"/>
    <property type="match status" value="1"/>
</dbReference>
<evidence type="ECO:0000256" key="7">
    <source>
        <dbReference type="ARBA" id="ARBA00022801"/>
    </source>
</evidence>
<feature type="domain" description="Nudix hydrolase" evidence="12">
    <location>
        <begin position="18"/>
        <end position="145"/>
    </location>
</feature>
<organism evidence="13 14">
    <name type="scientific">Saccharomonospora piscinae</name>
    <dbReference type="NCBI Taxonomy" id="687388"/>
    <lineage>
        <taxon>Bacteria</taxon>
        <taxon>Bacillati</taxon>
        <taxon>Actinomycetota</taxon>
        <taxon>Actinomycetes</taxon>
        <taxon>Pseudonocardiales</taxon>
        <taxon>Pseudonocardiaceae</taxon>
        <taxon>Saccharomonospora</taxon>
    </lineage>
</organism>
<dbReference type="CDD" id="cd03425">
    <property type="entry name" value="NUDIX_MutT_NudA_like"/>
    <property type="match status" value="1"/>
</dbReference>
<gene>
    <name evidence="13" type="ORF">B1813_09345</name>
</gene>
<dbReference type="Proteomes" id="UP000192591">
    <property type="component" value="Unassembled WGS sequence"/>
</dbReference>
<dbReference type="AlphaFoldDB" id="A0A1V9A5I2"/>
<accession>A0A1V9A5I2</accession>
<evidence type="ECO:0000313" key="14">
    <source>
        <dbReference type="Proteomes" id="UP000192591"/>
    </source>
</evidence>
<dbReference type="InterPro" id="IPR047127">
    <property type="entry name" value="MutT-like"/>
</dbReference>
<keyword evidence="3" id="KW-0515">Mutator protein</keyword>
<keyword evidence="6" id="KW-0227">DNA damage</keyword>
<evidence type="ECO:0000256" key="6">
    <source>
        <dbReference type="ARBA" id="ARBA00022763"/>
    </source>
</evidence>
<dbReference type="GO" id="GO:0044716">
    <property type="term" value="F:8-oxo-GDP phosphatase activity"/>
    <property type="evidence" value="ECO:0007669"/>
    <property type="project" value="TreeGrafter"/>
</dbReference>
<dbReference type="GO" id="GO:0006281">
    <property type="term" value="P:DNA repair"/>
    <property type="evidence" value="ECO:0007669"/>
    <property type="project" value="UniProtKB-KW"/>
</dbReference>
<dbReference type="STRING" id="1962155.B1813_09345"/>
<dbReference type="PANTHER" id="PTHR47707">
    <property type="entry name" value="8-OXO-DGTP DIPHOSPHATASE"/>
    <property type="match status" value="1"/>
</dbReference>